<organism evidence="13 14">
    <name type="scientific">Aquila chrysaetos chrysaetos</name>
    <dbReference type="NCBI Taxonomy" id="223781"/>
    <lineage>
        <taxon>Eukaryota</taxon>
        <taxon>Metazoa</taxon>
        <taxon>Chordata</taxon>
        <taxon>Craniata</taxon>
        <taxon>Vertebrata</taxon>
        <taxon>Euteleostomi</taxon>
        <taxon>Archelosauria</taxon>
        <taxon>Archosauria</taxon>
        <taxon>Dinosauria</taxon>
        <taxon>Saurischia</taxon>
        <taxon>Theropoda</taxon>
        <taxon>Coelurosauria</taxon>
        <taxon>Aves</taxon>
        <taxon>Neognathae</taxon>
        <taxon>Neoaves</taxon>
        <taxon>Telluraves</taxon>
        <taxon>Accipitrimorphae</taxon>
        <taxon>Accipitriformes</taxon>
        <taxon>Accipitridae</taxon>
        <taxon>Accipitrinae</taxon>
        <taxon>Aquila</taxon>
    </lineage>
</organism>
<dbReference type="InterPro" id="IPR018980">
    <property type="entry name" value="FERM_PH-like_C"/>
</dbReference>
<dbReference type="SMART" id="SM00233">
    <property type="entry name" value="PH"/>
    <property type="match status" value="2"/>
</dbReference>
<evidence type="ECO:0000259" key="10">
    <source>
        <dbReference type="PROSITE" id="PS50003"/>
    </source>
</evidence>
<dbReference type="Pfam" id="PF09379">
    <property type="entry name" value="FERM_N"/>
    <property type="match status" value="1"/>
</dbReference>
<dbReference type="InterPro" id="IPR019748">
    <property type="entry name" value="FERM_central"/>
</dbReference>
<dbReference type="PROSITE" id="PS50003">
    <property type="entry name" value="PH_DOMAIN"/>
    <property type="match status" value="2"/>
</dbReference>
<dbReference type="InterPro" id="IPR041788">
    <property type="entry name" value="FARP1/FARP2/FRMD7_FERM_C"/>
</dbReference>
<dbReference type="GeneTree" id="ENSGT00940000158642"/>
<feature type="domain" description="PH" evidence="10">
    <location>
        <begin position="1146"/>
        <end position="1243"/>
    </location>
</feature>
<dbReference type="PROSITE" id="PS50057">
    <property type="entry name" value="FERM_3"/>
    <property type="match status" value="1"/>
</dbReference>
<dbReference type="PANTHER" id="PTHR45858">
    <property type="entry name" value="FERM DOMAIN CONTAINING PROTEIN"/>
    <property type="match status" value="1"/>
</dbReference>
<evidence type="ECO:0000256" key="1">
    <source>
        <dbReference type="ARBA" id="ARBA00022553"/>
    </source>
</evidence>
<evidence type="ECO:0000259" key="12">
    <source>
        <dbReference type="PROSITE" id="PS50057"/>
    </source>
</evidence>
<dbReference type="GO" id="GO:0016601">
    <property type="term" value="P:Rac protein signal transduction"/>
    <property type="evidence" value="ECO:0007669"/>
    <property type="project" value="Ensembl"/>
</dbReference>
<dbReference type="PROSITE" id="PS50010">
    <property type="entry name" value="DH_2"/>
    <property type="match status" value="1"/>
</dbReference>
<evidence type="ECO:0000256" key="5">
    <source>
        <dbReference type="ARBA" id="ARBA00063142"/>
    </source>
</evidence>
<keyword evidence="1" id="KW-0597">Phosphoprotein</keyword>
<dbReference type="AlphaFoldDB" id="A0A663EBK0"/>
<dbReference type="Pfam" id="PF00169">
    <property type="entry name" value="PH"/>
    <property type="match status" value="2"/>
</dbReference>
<comment type="function">
    <text evidence="4">Functions as a guanine nucleotide exchange factor that activates RAC1. May have relatively low activity. Plays a role in the response to class 3 semaphorins and remodeling of the actin cytoskeleton. Plays a role in TNFSF11-mediated osteoclast differentiation, especially in podosome rearrangement and reorganization of the actin cytoskeleton. Regulates the activation of ITGB3, integrin signaling and cell adhesion.</text>
</comment>
<name>A0A663EBK0_AQUCH</name>
<keyword evidence="3" id="KW-0677">Repeat</keyword>
<comment type="subunit">
    <text evidence="5">Interacts with PLXNA1. Interaction with PLXNA1 or PIP5K1C lowers its guanine nucleotide exchange activity. Dissociates from PLXNA1 when SEMA3A binds to the receptor. Interacts with PIP5K1C via its FERM domain. The interaction with PIP5K1C is enhanced by SEMA3A binding. Interacts with RAC1.</text>
</comment>
<dbReference type="GO" id="GO:0030036">
    <property type="term" value="P:actin cytoskeleton organization"/>
    <property type="evidence" value="ECO:0007669"/>
    <property type="project" value="Ensembl"/>
</dbReference>
<dbReference type="InterPro" id="IPR011993">
    <property type="entry name" value="PH-like_dom_sf"/>
</dbReference>
<feature type="compositionally biased region" description="Basic and acidic residues" evidence="9">
    <location>
        <begin position="1106"/>
        <end position="1117"/>
    </location>
</feature>
<feature type="domain" description="FERM" evidence="12">
    <location>
        <begin position="51"/>
        <end position="329"/>
    </location>
</feature>
<dbReference type="Gene3D" id="1.20.80.10">
    <property type="match status" value="1"/>
</dbReference>
<dbReference type="SMART" id="SM01195">
    <property type="entry name" value="FA"/>
    <property type="match status" value="1"/>
</dbReference>
<feature type="domain" description="DH" evidence="11">
    <location>
        <begin position="752"/>
        <end position="943"/>
    </location>
</feature>
<dbReference type="InterPro" id="IPR001849">
    <property type="entry name" value="PH_domain"/>
</dbReference>
<evidence type="ECO:0000313" key="13">
    <source>
        <dbReference type="Ensembl" id="ENSACCP00020009321.1"/>
    </source>
</evidence>
<evidence type="ECO:0000256" key="8">
    <source>
        <dbReference type="SAM" id="Coils"/>
    </source>
</evidence>
<dbReference type="SUPFAM" id="SSF47031">
    <property type="entry name" value="Second domain of FERM"/>
    <property type="match status" value="1"/>
</dbReference>
<feature type="region of interest" description="Disordered" evidence="9">
    <location>
        <begin position="1092"/>
        <end position="1120"/>
    </location>
</feature>
<dbReference type="FunFam" id="2.30.29.30:FF:000046">
    <property type="entry name" value="FERM, RhoGEF and pleckstrin domain-containing protein 1"/>
    <property type="match status" value="1"/>
</dbReference>
<sequence>MGEIEGTYRVLQTPGSRLGVQKTTGVSTLEPGQNLCTAMASSPAKTHERDLPIKIKMLDNTVEVLDIESKYYGQTLLTEVYKHLNLIESDYFGIEFQNIQSYWIWLEPMKPVIKQVRRPKTTMLRLAVKFFPPDPGQLQEEYTRYLFALQIKRDLAEERLTCSDNTAALLVSHLLQSEIGDFDESEDREHLKTNQYLPNQERIEGKILEFHRKHVGQTPAESDFQVLEIARKLEMYGIRFHLASDREGTKINLAVSHMGVLVFQGNTKINTFNWSKVRKLSFKRKRFLIKLHPEGPYQDTLEFLLGSRDECKNFWKICVEYHTFFRLFDQPKPKAKAVFFTRGSSFRYSGRTQKQLVDYIKDSGMKKTPYERRHSKVRASTRASNTDVPKQSVPFTEGLRTPGSPASAAVPFHSVHSSATPTPVLPIFAETSPSSLDPRAPYTRIPEKNTAAPAEAAGRKLMQQPGSPMLQGVGFGSVAGNCNPACPVVESGCGLDLDVERSSRESRVAVCKNDNDEDDFTTGVFVAEQEHQHGSRGAPLFTLTNSQLQVSEEFIDDDPAEISFFAGGSEAFSYVYSGLELKGSDFSKRVSESPGLTTGALQQNPVSSQSSPDRYSTEAVDMNMEDEFEFEEGSDFNGNERPSDTSELFEVKAQASRMQSLLSPSETSSLINNRSECSSLNNLPLNGIPVDHPQLSSLMLKSPLGLNPAFQVNLNAAGQGSSPLLSPVLSDAGSARIEEDDEMKRKRYPTDKAYFIAKEILATERTYLKDLEVITVWFRSAVIKENAMPEGLMTLLFSNIDPIYEFHRGFLKEIEQRLSLWEGKTNAHVKGDYQRIGDVMLRNMRTLKEFTSYLQKHDEVLTELEKATKRLKKLETVYKEFELQKVCYLPLNTFLLKPIQRLMHYKLILARLCKHYTAEHRDFADCRNALKEVTEMTSRLQHSLIRLENFQKLTELQHDLIGIDNLTAPGREFIREGCLYKLTKKGLQQRMFFLFSDMLLYTSKGVTGTNQFKIHGHLPLHGMLVEESENEWAVPHCFTIYSAQKTIVVAASTRLEMGKWMEDLNMAIEMAKKSTEKSDVLLENSVCNRSNRSSDEVSLEQESEDDIHSSRSSLDRQSHHRANTTMHVCWYRNTSVSMTDHSVAVENQLSGYLLRKFKNSNGWQKLWVVFTNFCLFFYKTHQDDYPLASLPLLGYAVSSPVEADGIQKDYVFKLQFKSHVYFFRAESKYTFERWMEVIKRATSSPARSSLLLPKDEKDSHTD</sequence>
<dbReference type="InterPro" id="IPR000219">
    <property type="entry name" value="DH_dom"/>
</dbReference>
<evidence type="ECO:0000256" key="3">
    <source>
        <dbReference type="ARBA" id="ARBA00022737"/>
    </source>
</evidence>
<proteinExistence type="predicted"/>
<dbReference type="FunFam" id="1.20.900.10:FF:000020">
    <property type="entry name" value="FERM, RhoGEF and pleckstrin domain-containing protein 2"/>
    <property type="match status" value="1"/>
</dbReference>
<keyword evidence="8" id="KW-0175">Coiled coil</keyword>
<dbReference type="Pfam" id="PF00621">
    <property type="entry name" value="RhoGEF"/>
    <property type="match status" value="1"/>
</dbReference>
<dbReference type="GO" id="GO:0033623">
    <property type="term" value="P:regulation of integrin activation"/>
    <property type="evidence" value="ECO:0007669"/>
    <property type="project" value="Ensembl"/>
</dbReference>
<dbReference type="PANTHER" id="PTHR45858:SF4">
    <property type="entry name" value="FERM, ARHGEF AND PLECKSTRIN DOMAIN-CONTAINING PROTEIN 2"/>
    <property type="match status" value="1"/>
</dbReference>
<reference evidence="13" key="2">
    <citation type="submission" date="2025-09" db="UniProtKB">
        <authorList>
            <consortium name="Ensembl"/>
        </authorList>
    </citation>
    <scope>IDENTIFICATION</scope>
</reference>
<feature type="region of interest" description="Disordered" evidence="9">
    <location>
        <begin position="587"/>
        <end position="617"/>
    </location>
</feature>
<dbReference type="InParanoid" id="A0A663EBK0"/>
<dbReference type="Gene3D" id="2.30.29.30">
    <property type="entry name" value="Pleckstrin-homology domain (PH domain)/Phosphotyrosine-binding domain (PTB)"/>
    <property type="match status" value="3"/>
</dbReference>
<accession>A0A663EBK0</accession>
<dbReference type="SUPFAM" id="SSF54236">
    <property type="entry name" value="Ubiquitin-like"/>
    <property type="match status" value="1"/>
</dbReference>
<dbReference type="CDD" id="cd13235">
    <property type="entry name" value="PH2_FARP1-like"/>
    <property type="match status" value="1"/>
</dbReference>
<dbReference type="Pfam" id="PF00373">
    <property type="entry name" value="FERM_M"/>
    <property type="match status" value="1"/>
</dbReference>
<dbReference type="Proteomes" id="UP000472275">
    <property type="component" value="Chromosome 10"/>
</dbReference>
<evidence type="ECO:0000313" key="14">
    <source>
        <dbReference type="Proteomes" id="UP000472275"/>
    </source>
</evidence>
<dbReference type="CDD" id="cd01220">
    <property type="entry name" value="PH1_FARP1-like"/>
    <property type="match status" value="1"/>
</dbReference>
<dbReference type="InterPro" id="IPR018979">
    <property type="entry name" value="FERM_N"/>
</dbReference>
<dbReference type="SUPFAM" id="SSF48065">
    <property type="entry name" value="DBL homology domain (DH-domain)"/>
    <property type="match status" value="1"/>
</dbReference>
<dbReference type="Ensembl" id="ENSACCT00020009721.1">
    <property type="protein sequence ID" value="ENSACCP00020009321.1"/>
    <property type="gene ID" value="ENSACCG00020006362.1"/>
</dbReference>
<feature type="coiled-coil region" evidence="8">
    <location>
        <begin position="854"/>
        <end position="884"/>
    </location>
</feature>
<keyword evidence="2" id="KW-0344">Guanine-nucleotide releasing factor</keyword>
<dbReference type="GO" id="GO:0007155">
    <property type="term" value="P:cell adhesion"/>
    <property type="evidence" value="ECO:0007669"/>
    <property type="project" value="Ensembl"/>
</dbReference>
<dbReference type="Pfam" id="PF08736">
    <property type="entry name" value="FA"/>
    <property type="match status" value="1"/>
</dbReference>
<feature type="domain" description="PH" evidence="10">
    <location>
        <begin position="972"/>
        <end position="1069"/>
    </location>
</feature>
<dbReference type="InterPro" id="IPR051835">
    <property type="entry name" value="RAC1-GEF"/>
</dbReference>
<dbReference type="CDD" id="cd17190">
    <property type="entry name" value="FERM_F1_FARP2"/>
    <property type="match status" value="1"/>
</dbReference>
<evidence type="ECO:0000256" key="9">
    <source>
        <dbReference type="SAM" id="MobiDB-lite"/>
    </source>
</evidence>
<dbReference type="GO" id="GO:0016322">
    <property type="term" value="P:neuron remodeling"/>
    <property type="evidence" value="ECO:0007669"/>
    <property type="project" value="Ensembl"/>
</dbReference>
<feature type="compositionally biased region" description="Polar residues" evidence="9">
    <location>
        <begin position="594"/>
        <end position="614"/>
    </location>
</feature>
<evidence type="ECO:0000256" key="2">
    <source>
        <dbReference type="ARBA" id="ARBA00022658"/>
    </source>
</evidence>
<dbReference type="GO" id="GO:0005085">
    <property type="term" value="F:guanyl-nucleotide exchange factor activity"/>
    <property type="evidence" value="ECO:0007669"/>
    <property type="project" value="UniProtKB-KW"/>
</dbReference>
<feature type="region of interest" description="Disordered" evidence="9">
    <location>
        <begin position="368"/>
        <end position="407"/>
    </location>
</feature>
<dbReference type="InterPro" id="IPR000299">
    <property type="entry name" value="FERM_domain"/>
</dbReference>
<dbReference type="InterPro" id="IPR035899">
    <property type="entry name" value="DBL_dom_sf"/>
</dbReference>
<dbReference type="CDD" id="cd14473">
    <property type="entry name" value="FERM_B-lobe"/>
    <property type="match status" value="1"/>
</dbReference>
<dbReference type="Gene3D" id="1.20.900.10">
    <property type="entry name" value="Dbl homology (DH) domain"/>
    <property type="match status" value="1"/>
</dbReference>
<dbReference type="SUPFAM" id="SSF50729">
    <property type="entry name" value="PH domain-like"/>
    <property type="match status" value="3"/>
</dbReference>
<dbReference type="InterPro" id="IPR035963">
    <property type="entry name" value="FERM_2"/>
</dbReference>
<protein>
    <recommendedName>
        <fullName evidence="6">FERM, ARHGEF and pleckstrin domain-containing protein 2</fullName>
    </recommendedName>
    <alternativeName>
        <fullName evidence="7">FERM, RhoGEF and pleckstrin domain-containing protein 2</fullName>
    </alternativeName>
</protein>
<keyword evidence="14" id="KW-1185">Reference proteome</keyword>
<dbReference type="CDD" id="cd13193">
    <property type="entry name" value="FERM_C_FARP1-like"/>
    <property type="match status" value="1"/>
</dbReference>
<dbReference type="GO" id="GO:0071526">
    <property type="term" value="P:semaphorin-plexin signaling pathway"/>
    <property type="evidence" value="ECO:0007669"/>
    <property type="project" value="Ensembl"/>
</dbReference>
<evidence type="ECO:0000256" key="6">
    <source>
        <dbReference type="ARBA" id="ARBA00069488"/>
    </source>
</evidence>
<dbReference type="GO" id="GO:0071800">
    <property type="term" value="P:podosome assembly"/>
    <property type="evidence" value="ECO:0007669"/>
    <property type="project" value="Ensembl"/>
</dbReference>
<dbReference type="FunFam" id="2.30.29.30:FF:000002">
    <property type="entry name" value="Band 4.1-like protein 5 isoform 1"/>
    <property type="match status" value="1"/>
</dbReference>
<gene>
    <name evidence="13" type="primary">FARP2</name>
</gene>
<dbReference type="InterPro" id="IPR019749">
    <property type="entry name" value="Band_41_domain"/>
</dbReference>
<dbReference type="GO" id="GO:0030316">
    <property type="term" value="P:osteoclast differentiation"/>
    <property type="evidence" value="ECO:0007669"/>
    <property type="project" value="Ensembl"/>
</dbReference>
<dbReference type="InterPro" id="IPR014847">
    <property type="entry name" value="FA"/>
</dbReference>
<dbReference type="SMART" id="SM00295">
    <property type="entry name" value="B41"/>
    <property type="match status" value="1"/>
</dbReference>
<dbReference type="SMART" id="SM00325">
    <property type="entry name" value="RhoGEF"/>
    <property type="match status" value="1"/>
</dbReference>
<evidence type="ECO:0000256" key="7">
    <source>
        <dbReference type="ARBA" id="ARBA00077156"/>
    </source>
</evidence>
<dbReference type="Gene3D" id="3.10.20.90">
    <property type="entry name" value="Phosphatidylinositol 3-kinase Catalytic Subunit, Chain A, domain 1"/>
    <property type="match status" value="1"/>
</dbReference>
<dbReference type="InterPro" id="IPR014352">
    <property type="entry name" value="FERM/acyl-CoA-bd_prot_sf"/>
</dbReference>
<dbReference type="InterPro" id="IPR029071">
    <property type="entry name" value="Ubiquitin-like_domsf"/>
</dbReference>
<dbReference type="InterPro" id="IPR019747">
    <property type="entry name" value="FERM_CS"/>
</dbReference>
<dbReference type="CDD" id="cd00160">
    <property type="entry name" value="RhoGEF"/>
    <property type="match status" value="1"/>
</dbReference>
<dbReference type="SMART" id="SM01196">
    <property type="entry name" value="FERM_C"/>
    <property type="match status" value="1"/>
</dbReference>
<evidence type="ECO:0000256" key="4">
    <source>
        <dbReference type="ARBA" id="ARBA00057351"/>
    </source>
</evidence>
<reference evidence="13" key="1">
    <citation type="submission" date="2025-08" db="UniProtKB">
        <authorList>
            <consortium name="Ensembl"/>
        </authorList>
    </citation>
    <scope>IDENTIFICATION</scope>
</reference>
<dbReference type="PRINTS" id="PR00935">
    <property type="entry name" value="BAND41"/>
</dbReference>
<dbReference type="FunFam" id="1.20.80.10:FF:000005">
    <property type="entry name" value="FERM, RhoGEF and pleckstrin domain-containing protein 1"/>
    <property type="match status" value="1"/>
</dbReference>
<dbReference type="Pfam" id="PF09380">
    <property type="entry name" value="FERM_C"/>
    <property type="match status" value="1"/>
</dbReference>
<dbReference type="GO" id="GO:0005829">
    <property type="term" value="C:cytosol"/>
    <property type="evidence" value="ECO:0007669"/>
    <property type="project" value="UniProtKB-ARBA"/>
</dbReference>
<dbReference type="PROSITE" id="PS00660">
    <property type="entry name" value="FERM_1"/>
    <property type="match status" value="1"/>
</dbReference>
<dbReference type="FunFam" id="3.10.20.90:FF:000040">
    <property type="entry name" value="FERM, RhoGEF and pleckstrin domain-containing protein"/>
    <property type="match status" value="1"/>
</dbReference>
<evidence type="ECO:0000259" key="11">
    <source>
        <dbReference type="PROSITE" id="PS50010"/>
    </source>
</evidence>